<dbReference type="AlphaFoldDB" id="A0A841Q003"/>
<evidence type="ECO:0000313" key="1">
    <source>
        <dbReference type="EMBL" id="MBB6448508.1"/>
    </source>
</evidence>
<reference evidence="1 2" key="1">
    <citation type="submission" date="2020-08" db="EMBL/GenBank/DDBJ databases">
        <title>Genomic Encyclopedia of Type Strains, Phase IV (KMG-IV): sequencing the most valuable type-strain genomes for metagenomic binning, comparative biology and taxonomic classification.</title>
        <authorList>
            <person name="Goeker M."/>
        </authorList>
    </citation>
    <scope>NUCLEOTIDE SEQUENCE [LARGE SCALE GENOMIC DNA]</scope>
    <source>
        <strain evidence="1 2">DSM 21769</strain>
    </source>
</reference>
<organism evidence="1 2">
    <name type="scientific">Geomicrobium halophilum</name>
    <dbReference type="NCBI Taxonomy" id="549000"/>
    <lineage>
        <taxon>Bacteria</taxon>
        <taxon>Bacillati</taxon>
        <taxon>Bacillota</taxon>
        <taxon>Bacilli</taxon>
        <taxon>Bacillales</taxon>
        <taxon>Geomicrobium</taxon>
    </lineage>
</organism>
<evidence type="ECO:0000313" key="2">
    <source>
        <dbReference type="Proteomes" id="UP000568839"/>
    </source>
</evidence>
<dbReference type="InterPro" id="IPR005361">
    <property type="entry name" value="UPF0158"/>
</dbReference>
<dbReference type="Proteomes" id="UP000568839">
    <property type="component" value="Unassembled WGS sequence"/>
</dbReference>
<comment type="caution">
    <text evidence="1">The sequence shown here is derived from an EMBL/GenBank/DDBJ whole genome shotgun (WGS) entry which is preliminary data.</text>
</comment>
<protein>
    <submittedName>
        <fullName evidence="1">Uncharacterized protein</fullName>
    </submittedName>
</protein>
<dbReference type="EMBL" id="JACHHJ010000001">
    <property type="protein sequence ID" value="MBB6448508.1"/>
    <property type="molecule type" value="Genomic_DNA"/>
</dbReference>
<name>A0A841Q003_9BACL</name>
<proteinExistence type="predicted"/>
<gene>
    <name evidence="1" type="ORF">HNR44_000457</name>
</gene>
<sequence>METFIATLESEHKQEKLARTIQGKGAFRRFKDLVIELNVADEWYDYQEQQ</sequence>
<keyword evidence="2" id="KW-1185">Reference proteome</keyword>
<dbReference type="Pfam" id="PF03682">
    <property type="entry name" value="UPF0158"/>
    <property type="match status" value="1"/>
</dbReference>
<accession>A0A841Q003</accession>